<dbReference type="InterPro" id="IPR000612">
    <property type="entry name" value="PMP3"/>
</dbReference>
<dbReference type="AlphaFoldDB" id="A0A1C6Z1I4"/>
<dbReference type="EMBL" id="FMIQ01000047">
    <property type="protein sequence ID" value="SCM53050.1"/>
    <property type="molecule type" value="Genomic_DNA"/>
</dbReference>
<comment type="similarity">
    <text evidence="2">Belongs to the UPF0057 (PMP3) family.</text>
</comment>
<reference evidence="7 8" key="1">
    <citation type="submission" date="2016-09" db="EMBL/GenBank/DDBJ databases">
        <authorList>
            <person name="Capua I."/>
            <person name="De Benedictis P."/>
            <person name="Joannis T."/>
            <person name="Lombin L.H."/>
            <person name="Cattoli G."/>
        </authorList>
    </citation>
    <scope>NUCLEOTIDE SEQUENCE [LARGE SCALE GENOMIC DNA]</scope>
    <source>
        <strain evidence="7 8">GB001</strain>
    </source>
</reference>
<evidence type="ECO:0000256" key="1">
    <source>
        <dbReference type="ARBA" id="ARBA00004370"/>
    </source>
</evidence>
<keyword evidence="3 6" id="KW-0812">Transmembrane</keyword>
<dbReference type="PANTHER" id="PTHR21659:SF42">
    <property type="entry name" value="UPF0057 MEMBRANE PROTEIN ZK632.10-RELATED"/>
    <property type="match status" value="1"/>
</dbReference>
<dbReference type="Proteomes" id="UP000094844">
    <property type="component" value="Unassembled WGS sequence"/>
</dbReference>
<feature type="transmembrane region" description="Helical" evidence="6">
    <location>
        <begin position="23"/>
        <end position="40"/>
    </location>
</feature>
<proteinExistence type="inferred from homology"/>
<dbReference type="PANTHER" id="PTHR21659">
    <property type="entry name" value="HYDROPHOBIC PROTEIN RCI2 LOW TEMPERATURE AND SALT RESPONSIVE PROTEIN LTI6 -RELATED"/>
    <property type="match status" value="1"/>
</dbReference>
<keyword evidence="5 6" id="KW-0472">Membrane</keyword>
<keyword evidence="4 6" id="KW-1133">Transmembrane helix</keyword>
<feature type="transmembrane region" description="Helical" evidence="6">
    <location>
        <begin position="47"/>
        <end position="69"/>
    </location>
</feature>
<evidence type="ECO:0000256" key="6">
    <source>
        <dbReference type="SAM" id="Phobius"/>
    </source>
</evidence>
<sequence>MLNVVSHQDDGNSLTPFKESEMGFWRIVFTIILPPLGVLLDKGIGGAFLLNIILTLLGYIPGLIHAFWIQTRD</sequence>
<protein>
    <submittedName>
        <fullName evidence="7">Uncharacterized membrane protein YqaE, homolog of Blt101, UPF0057 family</fullName>
    </submittedName>
</protein>
<evidence type="ECO:0000313" key="8">
    <source>
        <dbReference type="Proteomes" id="UP000094844"/>
    </source>
</evidence>
<organism evidence="7 8">
    <name type="scientific">Hafnia alvei</name>
    <dbReference type="NCBI Taxonomy" id="569"/>
    <lineage>
        <taxon>Bacteria</taxon>
        <taxon>Pseudomonadati</taxon>
        <taxon>Pseudomonadota</taxon>
        <taxon>Gammaproteobacteria</taxon>
        <taxon>Enterobacterales</taxon>
        <taxon>Hafniaceae</taxon>
        <taxon>Hafnia</taxon>
    </lineage>
</organism>
<name>A0A1C6Z1I4_HAFAL</name>
<dbReference type="GO" id="GO:0016020">
    <property type="term" value="C:membrane"/>
    <property type="evidence" value="ECO:0007669"/>
    <property type="project" value="UniProtKB-SubCell"/>
</dbReference>
<accession>A0A1C6Z1I4</accession>
<evidence type="ECO:0000256" key="2">
    <source>
        <dbReference type="ARBA" id="ARBA00009530"/>
    </source>
</evidence>
<gene>
    <name evidence="7" type="ORF">BN1044_02538</name>
</gene>
<evidence type="ECO:0000256" key="4">
    <source>
        <dbReference type="ARBA" id="ARBA00022989"/>
    </source>
</evidence>
<evidence type="ECO:0000256" key="5">
    <source>
        <dbReference type="ARBA" id="ARBA00023136"/>
    </source>
</evidence>
<dbReference type="Pfam" id="PF01679">
    <property type="entry name" value="Pmp3"/>
    <property type="match status" value="1"/>
</dbReference>
<dbReference type="PROSITE" id="PS01309">
    <property type="entry name" value="UPF0057"/>
    <property type="match status" value="1"/>
</dbReference>
<evidence type="ECO:0000313" key="7">
    <source>
        <dbReference type="EMBL" id="SCM53050.1"/>
    </source>
</evidence>
<comment type="subcellular location">
    <subcellularLocation>
        <location evidence="1">Membrane</location>
    </subcellularLocation>
</comment>
<evidence type="ECO:0000256" key="3">
    <source>
        <dbReference type="ARBA" id="ARBA00022692"/>
    </source>
</evidence>